<reference evidence="2 3" key="1">
    <citation type="submission" date="2018-04" db="EMBL/GenBank/DDBJ databases">
        <title>The genome of golden apple snail Pomacea canaliculata provides insight into stress tolerance and invasive adaptation.</title>
        <authorList>
            <person name="Liu C."/>
            <person name="Liu B."/>
            <person name="Ren Y."/>
            <person name="Zhang Y."/>
            <person name="Wang H."/>
            <person name="Li S."/>
            <person name="Jiang F."/>
            <person name="Yin L."/>
            <person name="Zhang G."/>
            <person name="Qian W."/>
            <person name="Fan W."/>
        </authorList>
    </citation>
    <scope>NUCLEOTIDE SEQUENCE [LARGE SCALE GENOMIC DNA]</scope>
    <source>
        <strain evidence="2">SZHN2017</strain>
        <tissue evidence="2">Muscle</tissue>
    </source>
</reference>
<protein>
    <submittedName>
        <fullName evidence="2">Uncharacterized protein</fullName>
    </submittedName>
</protein>
<keyword evidence="3" id="KW-1185">Reference proteome</keyword>
<comment type="caution">
    <text evidence="2">The sequence shown here is derived from an EMBL/GenBank/DDBJ whole genome shotgun (WGS) entry which is preliminary data.</text>
</comment>
<dbReference type="AlphaFoldDB" id="A0A2T7P2V7"/>
<gene>
    <name evidence="2" type="ORF">C0Q70_12931</name>
</gene>
<sequence>MLLHRRKSWGGAGEQSTNRFLASNTDDVREPEMKASKSTSTGSLARAQTDKSALSFEIKEQLLVDGCCSRGPSPPSCLLLLHHVTSQVVPNGAGVQLGDDNCVGFTARNKGRNPAHMPLLNFTVEDRKNAEGRK</sequence>
<evidence type="ECO:0000256" key="1">
    <source>
        <dbReference type="SAM" id="MobiDB-lite"/>
    </source>
</evidence>
<dbReference type="Proteomes" id="UP000245119">
    <property type="component" value="Linkage Group LG7"/>
</dbReference>
<organism evidence="2 3">
    <name type="scientific">Pomacea canaliculata</name>
    <name type="common">Golden apple snail</name>
    <dbReference type="NCBI Taxonomy" id="400727"/>
    <lineage>
        <taxon>Eukaryota</taxon>
        <taxon>Metazoa</taxon>
        <taxon>Spiralia</taxon>
        <taxon>Lophotrochozoa</taxon>
        <taxon>Mollusca</taxon>
        <taxon>Gastropoda</taxon>
        <taxon>Caenogastropoda</taxon>
        <taxon>Architaenioglossa</taxon>
        <taxon>Ampullarioidea</taxon>
        <taxon>Ampullariidae</taxon>
        <taxon>Pomacea</taxon>
    </lineage>
</organism>
<evidence type="ECO:0000313" key="2">
    <source>
        <dbReference type="EMBL" id="PVD27759.1"/>
    </source>
</evidence>
<accession>A0A2T7P2V7</accession>
<evidence type="ECO:0000313" key="3">
    <source>
        <dbReference type="Proteomes" id="UP000245119"/>
    </source>
</evidence>
<feature type="compositionally biased region" description="Basic and acidic residues" evidence="1">
    <location>
        <begin position="26"/>
        <end position="35"/>
    </location>
</feature>
<feature type="region of interest" description="Disordered" evidence="1">
    <location>
        <begin position="1"/>
        <end position="50"/>
    </location>
</feature>
<feature type="compositionally biased region" description="Polar residues" evidence="1">
    <location>
        <begin position="14"/>
        <end position="25"/>
    </location>
</feature>
<dbReference type="EMBL" id="PZQS01000007">
    <property type="protein sequence ID" value="PVD27759.1"/>
    <property type="molecule type" value="Genomic_DNA"/>
</dbReference>
<name>A0A2T7P2V7_POMCA</name>
<proteinExistence type="predicted"/>